<feature type="domain" description="Copper amine oxidase catalytic" evidence="12">
    <location>
        <begin position="590"/>
        <end position="992"/>
    </location>
</feature>
<dbReference type="EMBL" id="MUNK01000453">
    <property type="protein sequence ID" value="OTA19904.1"/>
    <property type="molecule type" value="Genomic_DNA"/>
</dbReference>
<comment type="caution">
    <text evidence="14">The sequence shown here is derived from an EMBL/GenBank/DDBJ whole genome shotgun (WGS) entry which is preliminary data.</text>
</comment>
<dbReference type="Proteomes" id="UP000194280">
    <property type="component" value="Unassembled WGS sequence"/>
</dbReference>
<dbReference type="SUPFAM" id="SSF49998">
    <property type="entry name" value="Amine oxidase catalytic domain"/>
    <property type="match status" value="1"/>
</dbReference>
<keyword evidence="7 11" id="KW-0186">Copper</keyword>
<organism evidence="14 15">
    <name type="scientific">Hortaea werneckii EXF-2000</name>
    <dbReference type="NCBI Taxonomy" id="1157616"/>
    <lineage>
        <taxon>Eukaryota</taxon>
        <taxon>Fungi</taxon>
        <taxon>Dikarya</taxon>
        <taxon>Ascomycota</taxon>
        <taxon>Pezizomycotina</taxon>
        <taxon>Dothideomycetes</taxon>
        <taxon>Dothideomycetidae</taxon>
        <taxon>Mycosphaerellales</taxon>
        <taxon>Teratosphaeriaceae</taxon>
        <taxon>Hortaea</taxon>
    </lineage>
</organism>
<dbReference type="PROSITE" id="PS01164">
    <property type="entry name" value="COPPER_AMINE_OXID_1"/>
    <property type="match status" value="1"/>
</dbReference>
<dbReference type="Pfam" id="PF02728">
    <property type="entry name" value="Cu_amine_oxidN3"/>
    <property type="match status" value="1"/>
</dbReference>
<feature type="modified residue" description="2',4',5'-topaquinone" evidence="10">
    <location>
        <position position="751"/>
    </location>
</feature>
<dbReference type="PANTHER" id="PTHR10638">
    <property type="entry name" value="COPPER AMINE OXIDASE"/>
    <property type="match status" value="1"/>
</dbReference>
<feature type="active site" description="Schiff-base intermediate with substrate; via topaquinone" evidence="9">
    <location>
        <position position="751"/>
    </location>
</feature>
<comment type="cofactor">
    <cofactor evidence="11">
        <name>Cu cation</name>
        <dbReference type="ChEBI" id="CHEBI:23378"/>
    </cofactor>
    <text evidence="11">Contains 1 topaquinone per subunit.</text>
</comment>
<evidence type="ECO:0000256" key="11">
    <source>
        <dbReference type="RuleBase" id="RU000672"/>
    </source>
</evidence>
<keyword evidence="6 11" id="KW-0560">Oxidoreductase</keyword>
<dbReference type="InterPro" id="IPR015802">
    <property type="entry name" value="Cu_amine_oxidase_N3"/>
</dbReference>
<keyword evidence="8" id="KW-1015">Disulfide bond</keyword>
<dbReference type="InterPro" id="IPR036460">
    <property type="entry name" value="Cu_amine_oxidase_C_sf"/>
</dbReference>
<dbReference type="Gene3D" id="3.10.450.40">
    <property type="match status" value="2"/>
</dbReference>
<evidence type="ECO:0000259" key="12">
    <source>
        <dbReference type="Pfam" id="PF01179"/>
    </source>
</evidence>
<keyword evidence="4 11" id="KW-0479">Metal-binding</keyword>
<dbReference type="OrthoDB" id="5379943at2759"/>
<evidence type="ECO:0000256" key="1">
    <source>
        <dbReference type="ARBA" id="ARBA00001935"/>
    </source>
</evidence>
<dbReference type="InParanoid" id="A0A1Z5SM19"/>
<comment type="PTM">
    <text evidence="10 11">Topaquinone (TPQ) is generated by copper-dependent autoxidation of a specific tyrosyl residue.</text>
</comment>
<dbReference type="InterPro" id="IPR016182">
    <property type="entry name" value="Cu_amine_oxidase_N-reg"/>
</dbReference>
<dbReference type="InterPro" id="IPR015798">
    <property type="entry name" value="Cu_amine_oxidase_C"/>
</dbReference>
<sequence>MDTPRDLSLFQLLLHGIPLIAQTESVRLAALTVPEECIIDLKTSIRERFPRGPARREPLCRTVRAPVHTTKLDSFTMRAMPLFVSTFALSLAYVIGANAAPCNDNVSSIKLQEIMTNFSSSFGWALAGSATSTKQLETMCDNITETGHGMWATQGLIPERIVKPVCNQSHTGPNATLALPWIVYYNTRVFSMQITNAFASQNKSADMEYLCDNLRYRLLDGFGIEGATAIDATCNAAAQARNPRPEAALAMIDKNATDAYRDALSRLYGFLFASSACTNSELDDYCAQASQQVTSWDKMMLNGALVEETICDVEIPMSSEDAKTHLKEWMSKAFSTIVGYASNVDGWHAWLCEQLDAGSMETVGLDGRAISTQCLIQFFTKLTTCSDYKSITLEEPAKAETVPFLEAEHSGKQLANIHRRALVTYYLRRTNKFHEAIVNLTQQTVESNVRLGPNVHAPGDGEEIMAIERIALEDEGVQAEIAKLKLPEGTSVVVDPWIYGSDGINDDDRMWQTFMYMRDPQNSSEADSNHYALPLSISPVISSESMKVIRIDHLPTGKDNTIKEPQPWTPKPANEYIPEAQSLRTDLKPLNVVQPEGASFSVTQQGTSNIIEWQKWSFRVGFNQREGMVLYDVRYDGRNLFYRLSLSDMNIPYADPRHPFHKKSAFDLGDAGAGVMANNLKLGCDCLGSIHYLSAVLSDDKGEPMEMPNVVCIHEQDGGIGWKHTNYRTGRAAVVRNRELVLQSIITVANYEYILAFQFNQAGEVDYEVRATGILSTQPIDEGLDVPWGTVVHPGVLATHHQHIFSLRVDPMIDGHQNRLVYDEALPMPRSGFNPHGTGYFSKETVCETSGGYDVDVSKNQVYKIQNAGVRNSVNNKPVAYKIHAPPFQKIISDTESFNYKRAEFSDRNIYAVKYRDGELFAGGKYTNQSRGGTGVRSWADRKENIVDDDLVVFVQFSINHIPRIEDFPVMPCEIIKVSMKPVNFFDKNPALDVPPSTQDFNKSTLISEAHQQGVTEAKINADGTACCAAPSSKL</sequence>
<name>A0A1Z5SM19_HORWE</name>
<dbReference type="STRING" id="1157616.A0A1Z5SM19"/>
<dbReference type="Pfam" id="PF01179">
    <property type="entry name" value="Cu_amine_oxid"/>
    <property type="match status" value="1"/>
</dbReference>
<accession>A0A1Z5SM19</accession>
<comment type="cofactor">
    <cofactor evidence="1">
        <name>Cu cation</name>
        <dbReference type="ChEBI" id="CHEBI:23378"/>
    </cofactor>
</comment>
<evidence type="ECO:0000256" key="7">
    <source>
        <dbReference type="ARBA" id="ARBA00023008"/>
    </source>
</evidence>
<evidence type="ECO:0000256" key="3">
    <source>
        <dbReference type="ARBA" id="ARBA00011738"/>
    </source>
</evidence>
<proteinExistence type="inferred from homology"/>
<evidence type="ECO:0000313" key="14">
    <source>
        <dbReference type="EMBL" id="OTA19904.1"/>
    </source>
</evidence>
<dbReference type="Gene3D" id="2.70.98.20">
    <property type="entry name" value="Copper amine oxidase, catalytic domain"/>
    <property type="match status" value="1"/>
</dbReference>
<comment type="similarity">
    <text evidence="2 11">Belongs to the copper/topaquinone oxidase family.</text>
</comment>
<feature type="domain" description="Copper amine oxidase N3-terminal" evidence="13">
    <location>
        <begin position="462"/>
        <end position="552"/>
    </location>
</feature>
<keyword evidence="15" id="KW-1185">Reference proteome</keyword>
<protein>
    <recommendedName>
        <fullName evidence="11">Amine oxidase</fullName>
        <ecNumber evidence="11">1.4.3.-</ecNumber>
    </recommendedName>
</protein>
<dbReference type="GO" id="GO:0048038">
    <property type="term" value="F:quinone binding"/>
    <property type="evidence" value="ECO:0007669"/>
    <property type="project" value="InterPro"/>
</dbReference>
<dbReference type="PANTHER" id="PTHR10638:SF33">
    <property type="entry name" value="AMINE OXIDASE"/>
    <property type="match status" value="1"/>
</dbReference>
<dbReference type="VEuPathDB" id="FungiDB:BTJ68_15404"/>
<evidence type="ECO:0000313" key="15">
    <source>
        <dbReference type="Proteomes" id="UP000194280"/>
    </source>
</evidence>
<dbReference type="EC" id="1.4.3.-" evidence="11"/>
<evidence type="ECO:0000256" key="4">
    <source>
        <dbReference type="ARBA" id="ARBA00022723"/>
    </source>
</evidence>
<dbReference type="GO" id="GO:0005507">
    <property type="term" value="F:copper ion binding"/>
    <property type="evidence" value="ECO:0007669"/>
    <property type="project" value="InterPro"/>
</dbReference>
<dbReference type="AlphaFoldDB" id="A0A1Z5SM19"/>
<evidence type="ECO:0000256" key="6">
    <source>
        <dbReference type="ARBA" id="ARBA00023002"/>
    </source>
</evidence>
<feature type="active site" description="Proton acceptor" evidence="9">
    <location>
        <position position="667"/>
    </location>
</feature>
<dbReference type="GO" id="GO:0009308">
    <property type="term" value="P:amine metabolic process"/>
    <property type="evidence" value="ECO:0007669"/>
    <property type="project" value="UniProtKB-UniRule"/>
</dbReference>
<comment type="subunit">
    <text evidence="3">Homodimer.</text>
</comment>
<dbReference type="SUPFAM" id="SSF54416">
    <property type="entry name" value="Amine oxidase N-terminal region"/>
    <property type="match status" value="2"/>
</dbReference>
<dbReference type="FunFam" id="2.70.98.20:FF:000001">
    <property type="entry name" value="Amine oxidase"/>
    <property type="match status" value="1"/>
</dbReference>
<evidence type="ECO:0000256" key="8">
    <source>
        <dbReference type="ARBA" id="ARBA00023157"/>
    </source>
</evidence>
<keyword evidence="5 9" id="KW-0801">TPQ</keyword>
<evidence type="ECO:0000256" key="10">
    <source>
        <dbReference type="PIRSR" id="PIRSR600269-51"/>
    </source>
</evidence>
<evidence type="ECO:0000256" key="9">
    <source>
        <dbReference type="PIRSR" id="PIRSR600269-50"/>
    </source>
</evidence>
<evidence type="ECO:0000256" key="2">
    <source>
        <dbReference type="ARBA" id="ARBA00007983"/>
    </source>
</evidence>
<dbReference type="InterPro" id="IPR049948">
    <property type="entry name" value="Cu_Am_ox_TPQ-bd"/>
</dbReference>
<reference evidence="14 15" key="1">
    <citation type="submission" date="2017-01" db="EMBL/GenBank/DDBJ databases">
        <title>The recent genome duplication of the halophilic yeast Hortaea werneckii: insights from long-read sequencing.</title>
        <authorList>
            <person name="Sinha S."/>
            <person name="Flibotte S."/>
            <person name="Neira M."/>
            <person name="Lenassi M."/>
            <person name="Gostincar C."/>
            <person name="Stajich J.E."/>
            <person name="Nislow C.E."/>
        </authorList>
    </citation>
    <scope>NUCLEOTIDE SEQUENCE [LARGE SCALE GENOMIC DNA]</scope>
    <source>
        <strain evidence="14 15">EXF-2000</strain>
    </source>
</reference>
<dbReference type="InterPro" id="IPR000269">
    <property type="entry name" value="Cu_amine_oxidase"/>
</dbReference>
<evidence type="ECO:0000259" key="13">
    <source>
        <dbReference type="Pfam" id="PF02728"/>
    </source>
</evidence>
<dbReference type="GO" id="GO:0008131">
    <property type="term" value="F:primary methylamine oxidase activity"/>
    <property type="evidence" value="ECO:0007669"/>
    <property type="project" value="InterPro"/>
</dbReference>
<evidence type="ECO:0000256" key="5">
    <source>
        <dbReference type="ARBA" id="ARBA00022772"/>
    </source>
</evidence>
<gene>
    <name evidence="14" type="ORF">BTJ68_15404</name>
</gene>